<name>A0A0E3Z3W3_9GAMM</name>
<comment type="similarity">
    <text evidence="3">Belongs to the MoxR family.</text>
</comment>
<evidence type="ECO:0000259" key="5">
    <source>
        <dbReference type="Pfam" id="PF17863"/>
    </source>
</evidence>
<dbReference type="PATRIC" id="fig|314722.6.peg.1967"/>
<dbReference type="Gene3D" id="1.10.8.80">
    <property type="entry name" value="Magnesium chelatase subunit I, C-Terminal domain"/>
    <property type="match status" value="1"/>
</dbReference>
<dbReference type="InterPro" id="IPR011703">
    <property type="entry name" value="ATPase_AAA-3"/>
</dbReference>
<dbReference type="Pfam" id="PF17863">
    <property type="entry name" value="AAA_lid_2"/>
    <property type="match status" value="1"/>
</dbReference>
<dbReference type="PIRSF" id="PIRSF002849">
    <property type="entry name" value="AAA_ATPase_chaperone_MoxR_prd"/>
    <property type="match status" value="1"/>
</dbReference>
<dbReference type="Pfam" id="PF07726">
    <property type="entry name" value="AAA_3"/>
    <property type="match status" value="1"/>
</dbReference>
<evidence type="ECO:0000259" key="4">
    <source>
        <dbReference type="Pfam" id="PF07726"/>
    </source>
</evidence>
<dbReference type="KEGG" id="psuw:WQ53_09175"/>
<dbReference type="CDD" id="cd00009">
    <property type="entry name" value="AAA"/>
    <property type="match status" value="1"/>
</dbReference>
<dbReference type="PANTHER" id="PTHR42759:SF1">
    <property type="entry name" value="MAGNESIUM-CHELATASE SUBUNIT CHLD"/>
    <property type="match status" value="1"/>
</dbReference>
<dbReference type="InterPro" id="IPR027417">
    <property type="entry name" value="P-loop_NTPase"/>
</dbReference>
<organism evidence="6 7">
    <name type="scientific">Pseudoxanthomonas suwonensis</name>
    <dbReference type="NCBI Taxonomy" id="314722"/>
    <lineage>
        <taxon>Bacteria</taxon>
        <taxon>Pseudomonadati</taxon>
        <taxon>Pseudomonadota</taxon>
        <taxon>Gammaproteobacteria</taxon>
        <taxon>Lysobacterales</taxon>
        <taxon>Lysobacteraceae</taxon>
        <taxon>Pseudoxanthomonas</taxon>
    </lineage>
</organism>
<dbReference type="GO" id="GO:0005524">
    <property type="term" value="F:ATP binding"/>
    <property type="evidence" value="ECO:0007669"/>
    <property type="project" value="UniProtKB-KW"/>
</dbReference>
<dbReference type="OrthoDB" id="9808397at2"/>
<feature type="domain" description="ATPase AAA-3" evidence="4">
    <location>
        <begin position="52"/>
        <end position="182"/>
    </location>
</feature>
<evidence type="ECO:0000256" key="2">
    <source>
        <dbReference type="ARBA" id="ARBA00022840"/>
    </source>
</evidence>
<dbReference type="SUPFAM" id="SSF52540">
    <property type="entry name" value="P-loop containing nucleoside triphosphate hydrolases"/>
    <property type="match status" value="1"/>
</dbReference>
<sequence length="331" mass="35305">MNETATTPDPRPLTGPALCERVEAVRSEVAKAFIGQDEALDQVLVALLAGGHVLVEGVPGLGKTLLVRALGQALELDWARVQFTPDLMPSDVSGHAVYDPKTESFKIRRGPVFTHLLLADEINRAPAKTQSALLEVMQEGQVTIEGRSFALAPPFMALATQNPVEQEGTYPLPEAQLDRFLLKVLIGYPKLEEEKRLVEATTSGRSGGDFDLSQVRRVAGAAEVLGMQQGTAQVAVDPAVLDYAVRIAAATRKSPGIALGAGPRGSIALVRAARAQAVLGGRDFATPDDVRAIALPALRHRIMLAPELQIDGQSVDDVLQGLLARVEAPRQ</sequence>
<evidence type="ECO:0000313" key="6">
    <source>
        <dbReference type="EMBL" id="AKC86899.1"/>
    </source>
</evidence>
<evidence type="ECO:0000256" key="1">
    <source>
        <dbReference type="ARBA" id="ARBA00022741"/>
    </source>
</evidence>
<dbReference type="AlphaFoldDB" id="A0A0E3Z3W3"/>
<feature type="domain" description="ChlI/MoxR AAA lid" evidence="5">
    <location>
        <begin position="250"/>
        <end position="320"/>
    </location>
</feature>
<dbReference type="FunFam" id="3.40.50.300:FF:000640">
    <property type="entry name" value="MoxR family ATPase"/>
    <property type="match status" value="1"/>
</dbReference>
<dbReference type="RefSeq" id="WP_052631881.1">
    <property type="nucleotide sequence ID" value="NZ_CP011144.1"/>
</dbReference>
<keyword evidence="2" id="KW-0067">ATP-binding</keyword>
<dbReference type="InterPro" id="IPR041628">
    <property type="entry name" value="ChlI/MoxR_AAA_lid"/>
</dbReference>
<reference evidence="6 7" key="1">
    <citation type="journal article" date="2015" name="Genome Announc.">
        <title>Complete Genome Sequence of Pseudoxanthomonas suwonensis Strain J1, a Cellulose-Degrading Bacterium Isolated from Leaf- and Wood-Enriched Soil.</title>
        <authorList>
            <person name="Hou L."/>
            <person name="Jiang J."/>
            <person name="Xu Z."/>
            <person name="Zhou Y."/>
            <person name="Leung F.C."/>
        </authorList>
    </citation>
    <scope>NUCLEOTIDE SEQUENCE [LARGE SCALE GENOMIC DNA]</scope>
    <source>
        <strain evidence="6 7">J1</strain>
    </source>
</reference>
<evidence type="ECO:0000256" key="3">
    <source>
        <dbReference type="ARBA" id="ARBA00061607"/>
    </source>
</evidence>
<protein>
    <submittedName>
        <fullName evidence="6">ATPase AAA</fullName>
    </submittedName>
</protein>
<keyword evidence="7" id="KW-1185">Reference proteome</keyword>
<proteinExistence type="inferred from homology"/>
<evidence type="ECO:0000313" key="7">
    <source>
        <dbReference type="Proteomes" id="UP000033067"/>
    </source>
</evidence>
<dbReference type="Gene3D" id="3.40.50.300">
    <property type="entry name" value="P-loop containing nucleotide triphosphate hydrolases"/>
    <property type="match status" value="1"/>
</dbReference>
<accession>A0A0E3Z3W3</accession>
<dbReference type="GO" id="GO:0016887">
    <property type="term" value="F:ATP hydrolysis activity"/>
    <property type="evidence" value="ECO:0007669"/>
    <property type="project" value="InterPro"/>
</dbReference>
<dbReference type="PANTHER" id="PTHR42759">
    <property type="entry name" value="MOXR FAMILY PROTEIN"/>
    <property type="match status" value="1"/>
</dbReference>
<gene>
    <name evidence="6" type="ORF">WQ53_09175</name>
</gene>
<dbReference type="EMBL" id="CP011144">
    <property type="protein sequence ID" value="AKC86899.1"/>
    <property type="molecule type" value="Genomic_DNA"/>
</dbReference>
<dbReference type="InterPro" id="IPR050764">
    <property type="entry name" value="CbbQ/NirQ/NorQ/GpvN"/>
</dbReference>
<dbReference type="Proteomes" id="UP000033067">
    <property type="component" value="Chromosome"/>
</dbReference>
<keyword evidence="1" id="KW-0547">Nucleotide-binding</keyword>